<dbReference type="InterPro" id="IPR036938">
    <property type="entry name" value="PAP2/HPO_sf"/>
</dbReference>
<reference evidence="3 4" key="1">
    <citation type="submission" date="2020-02" db="EMBL/GenBank/DDBJ databases">
        <title>Genome sequencing for Kineobactrum sp. M2.</title>
        <authorList>
            <person name="Park S.-J."/>
        </authorList>
    </citation>
    <scope>NUCLEOTIDE SEQUENCE [LARGE SCALE GENOMIC DNA]</scope>
    <source>
        <strain evidence="3 4">M2</strain>
    </source>
</reference>
<sequence>MKALANAILLLALLVAFSRLYLQVHWPSDVAAGGLVAMFWTSIVTVFVSRFQRSARSR</sequence>
<evidence type="ECO:0000259" key="2">
    <source>
        <dbReference type="Pfam" id="PF01569"/>
    </source>
</evidence>
<evidence type="ECO:0000313" key="4">
    <source>
        <dbReference type="Proteomes" id="UP000477680"/>
    </source>
</evidence>
<evidence type="ECO:0000313" key="3">
    <source>
        <dbReference type="EMBL" id="QIB65304.1"/>
    </source>
</evidence>
<keyword evidence="1" id="KW-0472">Membrane</keyword>
<gene>
    <name evidence="3" type="ORF">G3T16_07720</name>
</gene>
<accession>A0A6C0U754</accession>
<dbReference type="SUPFAM" id="SSF48317">
    <property type="entry name" value="Acid phosphatase/Vanadium-dependent haloperoxidase"/>
    <property type="match status" value="1"/>
</dbReference>
<dbReference type="KEGG" id="kim:G3T16_07720"/>
<dbReference type="AlphaFoldDB" id="A0A6C0U754"/>
<proteinExistence type="predicted"/>
<dbReference type="EMBL" id="CP048711">
    <property type="protein sequence ID" value="QIB65304.1"/>
    <property type="molecule type" value="Genomic_DNA"/>
</dbReference>
<dbReference type="Pfam" id="PF01569">
    <property type="entry name" value="PAP2"/>
    <property type="match status" value="1"/>
</dbReference>
<dbReference type="Proteomes" id="UP000477680">
    <property type="component" value="Chromosome"/>
</dbReference>
<dbReference type="Gene3D" id="1.20.144.10">
    <property type="entry name" value="Phosphatidic acid phosphatase type 2/haloperoxidase"/>
    <property type="match status" value="1"/>
</dbReference>
<keyword evidence="1" id="KW-1133">Transmembrane helix</keyword>
<organism evidence="3 4">
    <name type="scientific">Kineobactrum salinum</name>
    <dbReference type="NCBI Taxonomy" id="2708301"/>
    <lineage>
        <taxon>Bacteria</taxon>
        <taxon>Pseudomonadati</taxon>
        <taxon>Pseudomonadota</taxon>
        <taxon>Gammaproteobacteria</taxon>
        <taxon>Cellvibrionales</taxon>
        <taxon>Halieaceae</taxon>
        <taxon>Kineobactrum</taxon>
    </lineage>
</organism>
<protein>
    <submittedName>
        <fullName evidence="3">Phosphatase PAP2 family protein</fullName>
    </submittedName>
</protein>
<dbReference type="InterPro" id="IPR000326">
    <property type="entry name" value="PAP2/HPO"/>
</dbReference>
<keyword evidence="1" id="KW-0812">Transmembrane</keyword>
<evidence type="ECO:0000256" key="1">
    <source>
        <dbReference type="SAM" id="Phobius"/>
    </source>
</evidence>
<dbReference type="RefSeq" id="WP_163494543.1">
    <property type="nucleotide sequence ID" value="NZ_CP048711.1"/>
</dbReference>
<feature type="transmembrane region" description="Helical" evidence="1">
    <location>
        <begin position="32"/>
        <end position="51"/>
    </location>
</feature>
<keyword evidence="4" id="KW-1185">Reference proteome</keyword>
<name>A0A6C0U754_9GAMM</name>
<feature type="domain" description="Phosphatidic acid phosphatase type 2/haloperoxidase" evidence="2">
    <location>
        <begin position="3"/>
        <end position="51"/>
    </location>
</feature>